<accession>A0ABD2L7R9</accession>
<reference evidence="1 2" key="1">
    <citation type="submission" date="2024-10" db="EMBL/GenBank/DDBJ databases">
        <authorList>
            <person name="Kim D."/>
        </authorList>
    </citation>
    <scope>NUCLEOTIDE SEQUENCE [LARGE SCALE GENOMIC DNA]</scope>
    <source>
        <strain evidence="1">BH-2024</strain>
    </source>
</reference>
<evidence type="ECO:0000313" key="1">
    <source>
        <dbReference type="EMBL" id="KAL3111224.1"/>
    </source>
</evidence>
<dbReference type="AlphaFoldDB" id="A0ABD2L7R9"/>
<gene>
    <name evidence="1" type="ORF">niasHT_012723</name>
</gene>
<name>A0ABD2L7R9_9BILA</name>
<comment type="caution">
    <text evidence="1">The sequence shown here is derived from an EMBL/GenBank/DDBJ whole genome shotgun (WGS) entry which is preliminary data.</text>
</comment>
<protein>
    <submittedName>
        <fullName evidence="1">Uncharacterized protein</fullName>
    </submittedName>
</protein>
<keyword evidence="2" id="KW-1185">Reference proteome</keyword>
<proteinExistence type="predicted"/>
<organism evidence="1 2">
    <name type="scientific">Heterodera trifolii</name>
    <dbReference type="NCBI Taxonomy" id="157864"/>
    <lineage>
        <taxon>Eukaryota</taxon>
        <taxon>Metazoa</taxon>
        <taxon>Ecdysozoa</taxon>
        <taxon>Nematoda</taxon>
        <taxon>Chromadorea</taxon>
        <taxon>Rhabditida</taxon>
        <taxon>Tylenchina</taxon>
        <taxon>Tylenchomorpha</taxon>
        <taxon>Tylenchoidea</taxon>
        <taxon>Heteroderidae</taxon>
        <taxon>Heteroderinae</taxon>
        <taxon>Heterodera</taxon>
    </lineage>
</organism>
<sequence>MRKPCDRPKLRSGVRHPKGYCHYRATQGIVEHESTCSTPTCIWPGMDSAIEKVCEHVRNECRLGQKNPTTAPLSPWPTTEQSVSTESNIDFFCPCSERSTKYLILIDSFFKWPRKSTE</sequence>
<evidence type="ECO:0000313" key="2">
    <source>
        <dbReference type="Proteomes" id="UP001620626"/>
    </source>
</evidence>
<dbReference type="Proteomes" id="UP001620626">
    <property type="component" value="Unassembled WGS sequence"/>
</dbReference>
<dbReference type="EMBL" id="JBICBT010000512">
    <property type="protein sequence ID" value="KAL3111224.1"/>
    <property type="molecule type" value="Genomic_DNA"/>
</dbReference>